<dbReference type="EMBL" id="CP120992">
    <property type="protein sequence ID" value="WLQ45422.1"/>
    <property type="molecule type" value="Genomic_DNA"/>
</dbReference>
<evidence type="ECO:0000259" key="1">
    <source>
        <dbReference type="Pfam" id="PF19054"/>
    </source>
</evidence>
<gene>
    <name evidence="2" type="ORF">P8A22_24955</name>
</gene>
<protein>
    <submittedName>
        <fullName evidence="2">Scr1 family TA system antitoxin-like transcriptional regulator</fullName>
    </submittedName>
</protein>
<keyword evidence="3" id="KW-1185">Reference proteome</keyword>
<accession>A0ABY9IEQ0</accession>
<reference evidence="2 3" key="1">
    <citation type="submission" date="2023-03" db="EMBL/GenBank/DDBJ databases">
        <title>Isolation and description of six Streptomyces strains from soil environments, able to metabolize different microbial glucans.</title>
        <authorList>
            <person name="Widen T."/>
            <person name="Larsbrink J."/>
        </authorList>
    </citation>
    <scope>NUCLEOTIDE SEQUENCE [LARGE SCALE GENOMIC DNA]</scope>
    <source>
        <strain evidence="2 3">Mut2</strain>
    </source>
</reference>
<dbReference type="Proteomes" id="UP001229952">
    <property type="component" value="Chromosome"/>
</dbReference>
<dbReference type="Pfam" id="PF19054">
    <property type="entry name" value="DUF5753"/>
    <property type="match status" value="1"/>
</dbReference>
<name>A0ABY9IEQ0_9ACTN</name>
<feature type="domain" description="DUF5753" evidence="1">
    <location>
        <begin position="2"/>
        <end position="37"/>
    </location>
</feature>
<evidence type="ECO:0000313" key="3">
    <source>
        <dbReference type="Proteomes" id="UP001229952"/>
    </source>
</evidence>
<dbReference type="InterPro" id="IPR043917">
    <property type="entry name" value="DUF5753"/>
</dbReference>
<organism evidence="2 3">
    <name type="scientific">Streptomyces laculatispora</name>
    <dbReference type="NCBI Taxonomy" id="887464"/>
    <lineage>
        <taxon>Bacteria</taxon>
        <taxon>Bacillati</taxon>
        <taxon>Actinomycetota</taxon>
        <taxon>Actinomycetes</taxon>
        <taxon>Kitasatosporales</taxon>
        <taxon>Streptomycetaceae</taxon>
        <taxon>Streptomyces</taxon>
    </lineage>
</organism>
<proteinExistence type="predicted"/>
<evidence type="ECO:0000313" key="2">
    <source>
        <dbReference type="EMBL" id="WLQ45422.1"/>
    </source>
</evidence>
<sequence>MTDSVYLESAADVSLYTKAFDHLRALALSPDRSASFMHAILKEHSR</sequence>